<dbReference type="EMBL" id="NCKV01005752">
    <property type="protein sequence ID" value="RWS23870.1"/>
    <property type="molecule type" value="Genomic_DNA"/>
</dbReference>
<keyword evidence="4" id="KW-1185">Reference proteome</keyword>
<organism evidence="3 4">
    <name type="scientific">Leptotrombidium deliense</name>
    <dbReference type="NCBI Taxonomy" id="299467"/>
    <lineage>
        <taxon>Eukaryota</taxon>
        <taxon>Metazoa</taxon>
        <taxon>Ecdysozoa</taxon>
        <taxon>Arthropoda</taxon>
        <taxon>Chelicerata</taxon>
        <taxon>Arachnida</taxon>
        <taxon>Acari</taxon>
        <taxon>Acariformes</taxon>
        <taxon>Trombidiformes</taxon>
        <taxon>Prostigmata</taxon>
        <taxon>Anystina</taxon>
        <taxon>Parasitengona</taxon>
        <taxon>Trombiculoidea</taxon>
        <taxon>Trombiculidae</taxon>
        <taxon>Leptotrombidium</taxon>
    </lineage>
</organism>
<feature type="domain" description="Integrase catalytic" evidence="2">
    <location>
        <begin position="137"/>
        <end position="295"/>
    </location>
</feature>
<dbReference type="Gene3D" id="3.30.420.10">
    <property type="entry name" value="Ribonuclease H-like superfamily/Ribonuclease H"/>
    <property type="match status" value="1"/>
</dbReference>
<evidence type="ECO:0000313" key="4">
    <source>
        <dbReference type="Proteomes" id="UP000288716"/>
    </source>
</evidence>
<name>A0A443S8L6_9ACAR</name>
<reference evidence="3 4" key="1">
    <citation type="journal article" date="2018" name="Gigascience">
        <title>Genomes of trombidid mites reveal novel predicted allergens and laterally-transferred genes associated with secondary metabolism.</title>
        <authorList>
            <person name="Dong X."/>
            <person name="Chaisiri K."/>
            <person name="Xia D."/>
            <person name="Armstrong S.D."/>
            <person name="Fang Y."/>
            <person name="Donnelly M.J."/>
            <person name="Kadowaki T."/>
            <person name="McGarry J.W."/>
            <person name="Darby A.C."/>
            <person name="Makepeace B.L."/>
        </authorList>
    </citation>
    <scope>NUCLEOTIDE SEQUENCE [LARGE SCALE GENOMIC DNA]</scope>
    <source>
        <strain evidence="3">UoL-UT</strain>
    </source>
</reference>
<dbReference type="Pfam" id="PF00665">
    <property type="entry name" value="rve"/>
    <property type="match status" value="1"/>
</dbReference>
<dbReference type="PANTHER" id="PTHR37984">
    <property type="entry name" value="PROTEIN CBG26694"/>
    <property type="match status" value="1"/>
</dbReference>
<dbReference type="FunFam" id="1.10.340.70:FF:000001">
    <property type="entry name" value="Retrovirus-related Pol polyprotein from transposon gypsy-like Protein"/>
    <property type="match status" value="1"/>
</dbReference>
<evidence type="ECO:0000256" key="1">
    <source>
        <dbReference type="ARBA" id="ARBA00012493"/>
    </source>
</evidence>
<dbReference type="PROSITE" id="PS50994">
    <property type="entry name" value="INTEGRASE"/>
    <property type="match status" value="1"/>
</dbReference>
<dbReference type="AlphaFoldDB" id="A0A443S8L6"/>
<sequence length="414" mass="47589">MYDIDIKYQKGATNFEADALSRAPANVSLIDIEDIKRCQHEIETTKQLKEEKGMKVVRRQGINKIFVPQSLRRQILQNSHTKFGHIGVKKTLAIISPQYYWPQIITDVSAYIKHCDTCQRCKKSKLKKFGELEKLPPAEQPFDLIAMDTIGGLAGYGSPKRFIHLAIDHATRYIWTFPHKNETSDSYIACVKEIFNAGIPSKFLSDRGSGFVGNKFKRFLKNNHVKQLFTSTQRPQCNGMNERTNQTIVGRLKCKINEGRKVAWTTLLKEVTEEYNNTPHEVTGFSPAFLMFGRQPYQQIIESPIRTIEESRKLAVERSLKYHQKNKIIYDKKFTPAEFNVGDKVLIETMWHPNNGKLTPAMEGPFLILKKISRVSYEVNRPVRPLGRNSDVIHISKIRRYLPPDEFSLAAGEM</sequence>
<dbReference type="InterPro" id="IPR036397">
    <property type="entry name" value="RNaseH_sf"/>
</dbReference>
<accession>A0A443S8L6</accession>
<dbReference type="Gene3D" id="1.10.340.70">
    <property type="match status" value="1"/>
</dbReference>
<evidence type="ECO:0000313" key="3">
    <source>
        <dbReference type="EMBL" id="RWS23870.1"/>
    </source>
</evidence>
<dbReference type="OrthoDB" id="6514891at2759"/>
<dbReference type="VEuPathDB" id="VectorBase:LDEU008170"/>
<dbReference type="PANTHER" id="PTHR37984:SF5">
    <property type="entry name" value="PROTEIN NYNRIN-LIKE"/>
    <property type="match status" value="1"/>
</dbReference>
<dbReference type="InterPro" id="IPR012337">
    <property type="entry name" value="RNaseH-like_sf"/>
</dbReference>
<dbReference type="InterPro" id="IPR050951">
    <property type="entry name" value="Retrovirus_Pol_polyprotein"/>
</dbReference>
<dbReference type="EC" id="2.7.7.49" evidence="1"/>
<dbReference type="SUPFAM" id="SSF53098">
    <property type="entry name" value="Ribonuclease H-like"/>
    <property type="match status" value="1"/>
</dbReference>
<dbReference type="GO" id="GO:0003676">
    <property type="term" value="F:nucleic acid binding"/>
    <property type="evidence" value="ECO:0007669"/>
    <property type="project" value="InterPro"/>
</dbReference>
<dbReference type="GO" id="GO:0003964">
    <property type="term" value="F:RNA-directed DNA polymerase activity"/>
    <property type="evidence" value="ECO:0007669"/>
    <property type="project" value="UniProtKB-EC"/>
</dbReference>
<gene>
    <name evidence="3" type="ORF">B4U80_13306</name>
</gene>
<protein>
    <recommendedName>
        <fullName evidence="1">RNA-directed DNA polymerase</fullName>
        <ecNumber evidence="1">2.7.7.49</ecNumber>
    </recommendedName>
</protein>
<dbReference type="InterPro" id="IPR001584">
    <property type="entry name" value="Integrase_cat-core"/>
</dbReference>
<dbReference type="Proteomes" id="UP000288716">
    <property type="component" value="Unassembled WGS sequence"/>
</dbReference>
<dbReference type="InterPro" id="IPR041588">
    <property type="entry name" value="Integrase_H2C2"/>
</dbReference>
<dbReference type="STRING" id="299467.A0A443S8L6"/>
<evidence type="ECO:0000259" key="2">
    <source>
        <dbReference type="PROSITE" id="PS50994"/>
    </source>
</evidence>
<proteinExistence type="predicted"/>
<dbReference type="GO" id="GO:0015074">
    <property type="term" value="P:DNA integration"/>
    <property type="evidence" value="ECO:0007669"/>
    <property type="project" value="InterPro"/>
</dbReference>
<dbReference type="Pfam" id="PF17921">
    <property type="entry name" value="Integrase_H2C2"/>
    <property type="match status" value="1"/>
</dbReference>
<comment type="caution">
    <text evidence="3">The sequence shown here is derived from an EMBL/GenBank/DDBJ whole genome shotgun (WGS) entry which is preliminary data.</text>
</comment>